<feature type="transmembrane region" description="Helical" evidence="7">
    <location>
        <begin position="413"/>
        <end position="435"/>
    </location>
</feature>
<reference evidence="8 9" key="1">
    <citation type="submission" date="2024-02" db="EMBL/GenBank/DDBJ databases">
        <authorList>
            <person name="Chen Y."/>
            <person name="Shah S."/>
            <person name="Dougan E. K."/>
            <person name="Thang M."/>
            <person name="Chan C."/>
        </authorList>
    </citation>
    <scope>NUCLEOTIDE SEQUENCE [LARGE SCALE GENOMIC DNA]</scope>
</reference>
<feature type="transmembrane region" description="Helical" evidence="7">
    <location>
        <begin position="369"/>
        <end position="388"/>
    </location>
</feature>
<protein>
    <recommendedName>
        <fullName evidence="7">Choline transporter-like protein</fullName>
    </recommendedName>
</protein>
<keyword evidence="4 7" id="KW-1133">Transmembrane helix</keyword>
<keyword evidence="3 7" id="KW-0812">Transmembrane</keyword>
<feature type="transmembrane region" description="Helical" evidence="7">
    <location>
        <begin position="272"/>
        <end position="294"/>
    </location>
</feature>
<feature type="transmembrane region" description="Helical" evidence="7">
    <location>
        <begin position="645"/>
        <end position="664"/>
    </location>
</feature>
<name>A0ABP0KL61_9DINO</name>
<evidence type="ECO:0000256" key="4">
    <source>
        <dbReference type="ARBA" id="ARBA00022989"/>
    </source>
</evidence>
<keyword evidence="6" id="KW-0325">Glycoprotein</keyword>
<comment type="similarity">
    <text evidence="2 7">Belongs to the CTL (choline transporter-like) family.</text>
</comment>
<evidence type="ECO:0000256" key="1">
    <source>
        <dbReference type="ARBA" id="ARBA00004141"/>
    </source>
</evidence>
<comment type="function">
    <text evidence="7">Choline transporter.</text>
</comment>
<dbReference type="EMBL" id="CAXAMN010008846">
    <property type="protein sequence ID" value="CAK9026709.1"/>
    <property type="molecule type" value="Genomic_DNA"/>
</dbReference>
<proteinExistence type="inferred from homology"/>
<sequence length="745" mass="82905">MGCCGGDDDDEDVNDNPGPDISRRCTDLCCLPVLLIFTLWPLSVILLLKDVDGALALTHGHDHYGQFCGREKLRDKGYVFYPDLSTDLKQDPSLMNRYGVCVEKCPDQFGKAEDYPGEGGMPMRYPENPTWLADLPTFELAGRCIPYDPPPNYTTAVEFCGDPQCKVIDKQSMPSSPREVCGLHRDGTWNFWLLEKADDALVDGWRREGVEPKVIDARVEMAGSGKDDCKVKVLRETRVRTESADTHVIISLLTKYTGYLFRVSTQIYDNRAIVIGLGVGGSMVLSFIIVMGFAFCVQCILNVLMTCLFLVLICMDYVLFFQAGLITGRKGRMILDAFGKAVNVEVPDQMEALLQEQANTEEWQTIYKWLAIGLAVGIVLLACAAMATRKNFRILVALLKEASTTMREMPSLLLTPFILSCSMVAVSLMLLWVALTISTTRAVDIPNIIEVWQAHLHPMLESLGLRQDSLRQIQQIALVFNLFVFLFSYYLHVAVCISVTAMCVSHWYFYRDDAERNAGTGINSEGWFFGRPILLAFCRVCRHHLGSLVFGSCIIALATLLRIIFEYVAAKTKEQQESNPALKVLFCMCRCSLWCLEKCLSFITEYAYVYVAVTGKSFCSSARSSFVFFAKYPLQTALDKMASTALGYLLCITVPAGLVVVGYFCGLKDAWPVCALVIAGLAYVTTRLAAGIYDVCITTLFVCAMRDCEHYGGRYMSKSLRSACGFQELVRASLAQDGIELPDAS</sequence>
<evidence type="ECO:0000313" key="8">
    <source>
        <dbReference type="EMBL" id="CAK9026709.1"/>
    </source>
</evidence>
<accession>A0ABP0KL61</accession>
<dbReference type="Pfam" id="PF04515">
    <property type="entry name" value="Choline_transpo"/>
    <property type="match status" value="1"/>
</dbReference>
<feature type="transmembrane region" description="Helical" evidence="7">
    <location>
        <begin position="545"/>
        <end position="565"/>
    </location>
</feature>
<feature type="transmembrane region" description="Helical" evidence="7">
    <location>
        <begin position="31"/>
        <end position="48"/>
    </location>
</feature>
<evidence type="ECO:0000313" key="9">
    <source>
        <dbReference type="Proteomes" id="UP001642484"/>
    </source>
</evidence>
<evidence type="ECO:0000256" key="7">
    <source>
        <dbReference type="RuleBase" id="RU368066"/>
    </source>
</evidence>
<feature type="transmembrane region" description="Helical" evidence="7">
    <location>
        <begin position="476"/>
        <end position="509"/>
    </location>
</feature>
<evidence type="ECO:0000256" key="6">
    <source>
        <dbReference type="ARBA" id="ARBA00023180"/>
    </source>
</evidence>
<evidence type="ECO:0000256" key="5">
    <source>
        <dbReference type="ARBA" id="ARBA00023136"/>
    </source>
</evidence>
<dbReference type="InterPro" id="IPR007603">
    <property type="entry name" value="Choline_transptr-like"/>
</dbReference>
<organism evidence="8 9">
    <name type="scientific">Durusdinium trenchii</name>
    <dbReference type="NCBI Taxonomy" id="1381693"/>
    <lineage>
        <taxon>Eukaryota</taxon>
        <taxon>Sar</taxon>
        <taxon>Alveolata</taxon>
        <taxon>Dinophyceae</taxon>
        <taxon>Suessiales</taxon>
        <taxon>Symbiodiniaceae</taxon>
        <taxon>Durusdinium</taxon>
    </lineage>
</organism>
<gene>
    <name evidence="8" type="ORF">CCMP2556_LOCUS16483</name>
</gene>
<keyword evidence="9" id="KW-1185">Reference proteome</keyword>
<comment type="subcellular location">
    <subcellularLocation>
        <location evidence="7">Cell membrane</location>
        <topology evidence="7">Multi-pass membrane protein</topology>
    </subcellularLocation>
    <subcellularLocation>
        <location evidence="1">Membrane</location>
        <topology evidence="1">Multi-pass membrane protein</topology>
    </subcellularLocation>
</comment>
<feature type="transmembrane region" description="Helical" evidence="7">
    <location>
        <begin position="300"/>
        <end position="325"/>
    </location>
</feature>
<comment type="caution">
    <text evidence="8">The sequence shown here is derived from an EMBL/GenBank/DDBJ whole genome shotgun (WGS) entry which is preliminary data.</text>
</comment>
<dbReference type="Proteomes" id="UP001642484">
    <property type="component" value="Unassembled WGS sequence"/>
</dbReference>
<evidence type="ECO:0000256" key="3">
    <source>
        <dbReference type="ARBA" id="ARBA00022692"/>
    </source>
</evidence>
<dbReference type="PANTHER" id="PTHR12385">
    <property type="entry name" value="CHOLINE TRANSPORTER-LIKE (SLC FAMILY 44)"/>
    <property type="match status" value="1"/>
</dbReference>
<keyword evidence="5 7" id="KW-0472">Membrane</keyword>
<dbReference type="PANTHER" id="PTHR12385:SF14">
    <property type="entry name" value="CHOLINE TRANSPORTER-LIKE 2"/>
    <property type="match status" value="1"/>
</dbReference>
<evidence type="ECO:0000256" key="2">
    <source>
        <dbReference type="ARBA" id="ARBA00007168"/>
    </source>
</evidence>